<keyword evidence="1" id="KW-0472">Membrane</keyword>
<dbReference type="STRING" id="857340.A0A086SXP4"/>
<accession>A0A086SXP4</accession>
<sequence length="255" mass="29339">MLWSKKRRLSDEENQVYIDLNDDRWEIDIHKDGLITKVVPEGEARKNQPHTYRVNFAVLQRIRLQQLRNTLVRHAADIRFKARQPVGWATALSDYVQALRDYEYMEECSRLPNDPFYVSGEHWLHRHLLNHHLANRSRDGRAIKQEVRPIEAWEAGPSDSAHTSNNRRETFLRKWKQGFYQRLSVATAAAVFLIAPMWLMVLENSPYTALVSTTAFVVVFGLGSAVFLESLIEVMSSTAAYAAVLVVFVGLVTET</sequence>
<feature type="domain" description="DUF6594" evidence="2">
    <location>
        <begin position="49"/>
        <end position="246"/>
    </location>
</feature>
<proteinExistence type="predicted"/>
<dbReference type="Proteomes" id="UP000029964">
    <property type="component" value="Unassembled WGS sequence"/>
</dbReference>
<organism evidence="3 4">
    <name type="scientific">Hapsidospora chrysogenum (strain ATCC 11550 / CBS 779.69 / DSM 880 / IAM 14645 / JCM 23072 / IMI 49137)</name>
    <name type="common">Acremonium chrysogenum</name>
    <dbReference type="NCBI Taxonomy" id="857340"/>
    <lineage>
        <taxon>Eukaryota</taxon>
        <taxon>Fungi</taxon>
        <taxon>Dikarya</taxon>
        <taxon>Ascomycota</taxon>
        <taxon>Pezizomycotina</taxon>
        <taxon>Sordariomycetes</taxon>
        <taxon>Hypocreomycetidae</taxon>
        <taxon>Hypocreales</taxon>
        <taxon>Bionectriaceae</taxon>
        <taxon>Hapsidospora</taxon>
    </lineage>
</organism>
<comment type="caution">
    <text evidence="3">The sequence shown here is derived from an EMBL/GenBank/DDBJ whole genome shotgun (WGS) entry which is preliminary data.</text>
</comment>
<dbReference type="InterPro" id="IPR046529">
    <property type="entry name" value="DUF6594"/>
</dbReference>
<dbReference type="Pfam" id="PF20237">
    <property type="entry name" value="DUF6594"/>
    <property type="match status" value="1"/>
</dbReference>
<feature type="transmembrane region" description="Helical" evidence="1">
    <location>
        <begin position="207"/>
        <end position="227"/>
    </location>
</feature>
<evidence type="ECO:0000259" key="2">
    <source>
        <dbReference type="Pfam" id="PF20237"/>
    </source>
</evidence>
<dbReference type="OrthoDB" id="3546297at2759"/>
<dbReference type="EMBL" id="JPKY01000111">
    <property type="protein sequence ID" value="KFH41876.1"/>
    <property type="molecule type" value="Genomic_DNA"/>
</dbReference>
<name>A0A086SXP4_HAPC1</name>
<feature type="transmembrane region" description="Helical" evidence="1">
    <location>
        <begin position="183"/>
        <end position="201"/>
    </location>
</feature>
<reference evidence="4" key="1">
    <citation type="journal article" date="2014" name="Genome Announc.">
        <title>Genome sequence and annotation of Acremonium chrysogenum, producer of the beta-lactam antibiotic cephalosporin C.</title>
        <authorList>
            <person name="Terfehr D."/>
            <person name="Dahlmann T.A."/>
            <person name="Specht T."/>
            <person name="Zadra I."/>
            <person name="Kuernsteiner H."/>
            <person name="Kueck U."/>
        </authorList>
    </citation>
    <scope>NUCLEOTIDE SEQUENCE [LARGE SCALE GENOMIC DNA]</scope>
    <source>
        <strain evidence="4">ATCC 11550 / CBS 779.69 / DSM 880 / IAM 14645 / JCM 23072 / IMI 49137</strain>
    </source>
</reference>
<evidence type="ECO:0000313" key="4">
    <source>
        <dbReference type="Proteomes" id="UP000029964"/>
    </source>
</evidence>
<feature type="transmembrane region" description="Helical" evidence="1">
    <location>
        <begin position="234"/>
        <end position="253"/>
    </location>
</feature>
<keyword evidence="1" id="KW-1133">Transmembrane helix</keyword>
<keyword evidence="1" id="KW-0812">Transmembrane</keyword>
<dbReference type="HOGENOM" id="CLU_050262_1_0_1"/>
<gene>
    <name evidence="3" type="ORF">ACRE_073810</name>
</gene>
<protein>
    <recommendedName>
        <fullName evidence="2">DUF6594 domain-containing protein</fullName>
    </recommendedName>
</protein>
<evidence type="ECO:0000313" key="3">
    <source>
        <dbReference type="EMBL" id="KFH41876.1"/>
    </source>
</evidence>
<keyword evidence="4" id="KW-1185">Reference proteome</keyword>
<evidence type="ECO:0000256" key="1">
    <source>
        <dbReference type="SAM" id="Phobius"/>
    </source>
</evidence>
<dbReference type="AlphaFoldDB" id="A0A086SXP4"/>